<organism evidence="8 9">
    <name type="scientific">Quercus suber</name>
    <name type="common">Cork oak</name>
    <dbReference type="NCBI Taxonomy" id="58331"/>
    <lineage>
        <taxon>Eukaryota</taxon>
        <taxon>Viridiplantae</taxon>
        <taxon>Streptophyta</taxon>
        <taxon>Embryophyta</taxon>
        <taxon>Tracheophyta</taxon>
        <taxon>Spermatophyta</taxon>
        <taxon>Magnoliopsida</taxon>
        <taxon>eudicotyledons</taxon>
        <taxon>Gunneridae</taxon>
        <taxon>Pentapetalae</taxon>
        <taxon>rosids</taxon>
        <taxon>fabids</taxon>
        <taxon>Fagales</taxon>
        <taxon>Fagaceae</taxon>
        <taxon>Quercus</taxon>
    </lineage>
</organism>
<dbReference type="PANTHER" id="PTHR48063">
    <property type="entry name" value="LRR RECEPTOR-LIKE KINASE"/>
    <property type="match status" value="1"/>
</dbReference>
<keyword evidence="9" id="KW-1185">Reference proteome</keyword>
<dbReference type="PANTHER" id="PTHR48063:SF98">
    <property type="entry name" value="LRR RECEPTOR-LIKE SERINE_THREONINE-PROTEIN KINASE FLS2"/>
    <property type="match status" value="1"/>
</dbReference>
<keyword evidence="6" id="KW-0675">Receptor</keyword>
<keyword evidence="5" id="KW-0472">Membrane</keyword>
<dbReference type="InterPro" id="IPR032675">
    <property type="entry name" value="LRR_dom_sf"/>
</dbReference>
<evidence type="ECO:0000256" key="7">
    <source>
        <dbReference type="ARBA" id="ARBA00023180"/>
    </source>
</evidence>
<accession>A0AAW0KCG1</accession>
<evidence type="ECO:0000256" key="5">
    <source>
        <dbReference type="ARBA" id="ARBA00023136"/>
    </source>
</evidence>
<keyword evidence="2" id="KW-0812">Transmembrane</keyword>
<keyword evidence="7" id="KW-0325">Glycoprotein</keyword>
<keyword evidence="4" id="KW-1133">Transmembrane helix</keyword>
<evidence type="ECO:0000313" key="8">
    <source>
        <dbReference type="EMBL" id="KAK7836318.1"/>
    </source>
</evidence>
<gene>
    <name evidence="8" type="ORF">CFP56_022740</name>
</gene>
<dbReference type="Gene3D" id="3.80.10.10">
    <property type="entry name" value="Ribonuclease Inhibitor"/>
    <property type="match status" value="1"/>
</dbReference>
<evidence type="ECO:0000256" key="2">
    <source>
        <dbReference type="ARBA" id="ARBA00022692"/>
    </source>
</evidence>
<dbReference type="AlphaFoldDB" id="A0AAW0KCG1"/>
<dbReference type="GO" id="GO:0016020">
    <property type="term" value="C:membrane"/>
    <property type="evidence" value="ECO:0007669"/>
    <property type="project" value="UniProtKB-SubCell"/>
</dbReference>
<evidence type="ECO:0000256" key="4">
    <source>
        <dbReference type="ARBA" id="ARBA00022989"/>
    </source>
</evidence>
<proteinExistence type="predicted"/>
<dbReference type="SUPFAM" id="SSF52058">
    <property type="entry name" value="L domain-like"/>
    <property type="match status" value="1"/>
</dbReference>
<protein>
    <submittedName>
        <fullName evidence="8">Uncharacterized protein</fullName>
    </submittedName>
</protein>
<name>A0AAW0KCG1_QUESU</name>
<comment type="caution">
    <text evidence="8">The sequence shown here is derived from an EMBL/GenBank/DDBJ whole genome shotgun (WGS) entry which is preliminary data.</text>
</comment>
<dbReference type="EMBL" id="PKMF04000356">
    <property type="protein sequence ID" value="KAK7836318.1"/>
    <property type="molecule type" value="Genomic_DNA"/>
</dbReference>
<evidence type="ECO:0000256" key="1">
    <source>
        <dbReference type="ARBA" id="ARBA00004479"/>
    </source>
</evidence>
<sequence length="193" mass="21825">MSKFPSLSELYLLYCQLDSLNPFLGFVNFTSLQVLDLSINHFNHEIPNWFSNLTVNLLDLRLSENSLKAYKNHLRLPCFHINLEMISLGSLELIPFKEIHGKFAIPKSEAMSLGEFVHDPGSPRLCFPRVKDLLDFAGIKDVLNIASMKELLRDLLGFARIKGDLSLVGIKDLLNFAGIKDLLGFAFLESRIS</sequence>
<evidence type="ECO:0000256" key="6">
    <source>
        <dbReference type="ARBA" id="ARBA00023170"/>
    </source>
</evidence>
<comment type="subcellular location">
    <subcellularLocation>
        <location evidence="1">Membrane</location>
        <topology evidence="1">Single-pass type I membrane protein</topology>
    </subcellularLocation>
</comment>
<keyword evidence="3" id="KW-0732">Signal</keyword>
<evidence type="ECO:0000313" key="9">
    <source>
        <dbReference type="Proteomes" id="UP000237347"/>
    </source>
</evidence>
<dbReference type="InterPro" id="IPR046956">
    <property type="entry name" value="RLP23-like"/>
</dbReference>
<dbReference type="Proteomes" id="UP000237347">
    <property type="component" value="Unassembled WGS sequence"/>
</dbReference>
<evidence type="ECO:0000256" key="3">
    <source>
        <dbReference type="ARBA" id="ARBA00022729"/>
    </source>
</evidence>
<reference evidence="8 9" key="1">
    <citation type="journal article" date="2018" name="Sci. Data">
        <title>The draft genome sequence of cork oak.</title>
        <authorList>
            <person name="Ramos A.M."/>
            <person name="Usie A."/>
            <person name="Barbosa P."/>
            <person name="Barros P.M."/>
            <person name="Capote T."/>
            <person name="Chaves I."/>
            <person name="Simoes F."/>
            <person name="Abreu I."/>
            <person name="Carrasquinho I."/>
            <person name="Faro C."/>
            <person name="Guimaraes J.B."/>
            <person name="Mendonca D."/>
            <person name="Nobrega F."/>
            <person name="Rodrigues L."/>
            <person name="Saibo N.J.M."/>
            <person name="Varela M.C."/>
            <person name="Egas C."/>
            <person name="Matos J."/>
            <person name="Miguel C.M."/>
            <person name="Oliveira M.M."/>
            <person name="Ricardo C.P."/>
            <person name="Goncalves S."/>
        </authorList>
    </citation>
    <scope>NUCLEOTIDE SEQUENCE [LARGE SCALE GENOMIC DNA]</scope>
    <source>
        <strain evidence="9">cv. HL8</strain>
    </source>
</reference>